<feature type="transmembrane region" description="Helical" evidence="1">
    <location>
        <begin position="12"/>
        <end position="33"/>
    </location>
</feature>
<feature type="transmembrane region" description="Helical" evidence="1">
    <location>
        <begin position="67"/>
        <end position="87"/>
    </location>
</feature>
<accession>A0A2H3DI76</accession>
<keyword evidence="1" id="KW-0812">Transmembrane</keyword>
<proteinExistence type="predicted"/>
<feature type="non-terminal residue" evidence="2">
    <location>
        <position position="172"/>
    </location>
</feature>
<dbReference type="EMBL" id="KZ293656">
    <property type="protein sequence ID" value="PBK93534.1"/>
    <property type="molecule type" value="Genomic_DNA"/>
</dbReference>
<dbReference type="InParanoid" id="A0A2H3DI76"/>
<keyword evidence="3" id="KW-1185">Reference proteome</keyword>
<keyword evidence="1" id="KW-0472">Membrane</keyword>
<dbReference type="Proteomes" id="UP000217790">
    <property type="component" value="Unassembled WGS sequence"/>
</dbReference>
<name>A0A2H3DI76_ARMGA</name>
<evidence type="ECO:0000256" key="1">
    <source>
        <dbReference type="SAM" id="Phobius"/>
    </source>
</evidence>
<reference evidence="3" key="1">
    <citation type="journal article" date="2017" name="Nat. Ecol. Evol.">
        <title>Genome expansion and lineage-specific genetic innovations in the forest pathogenic fungi Armillaria.</title>
        <authorList>
            <person name="Sipos G."/>
            <person name="Prasanna A.N."/>
            <person name="Walter M.C."/>
            <person name="O'Connor E."/>
            <person name="Balint B."/>
            <person name="Krizsan K."/>
            <person name="Kiss B."/>
            <person name="Hess J."/>
            <person name="Varga T."/>
            <person name="Slot J."/>
            <person name="Riley R."/>
            <person name="Boka B."/>
            <person name="Rigling D."/>
            <person name="Barry K."/>
            <person name="Lee J."/>
            <person name="Mihaltcheva S."/>
            <person name="LaButti K."/>
            <person name="Lipzen A."/>
            <person name="Waldron R."/>
            <person name="Moloney N.M."/>
            <person name="Sperisen C."/>
            <person name="Kredics L."/>
            <person name="Vagvoelgyi C."/>
            <person name="Patrignani A."/>
            <person name="Fitzpatrick D."/>
            <person name="Nagy I."/>
            <person name="Doyle S."/>
            <person name="Anderson J.B."/>
            <person name="Grigoriev I.V."/>
            <person name="Gueldener U."/>
            <person name="Muensterkoetter M."/>
            <person name="Nagy L.G."/>
        </authorList>
    </citation>
    <scope>NUCLEOTIDE SEQUENCE [LARGE SCALE GENOMIC DNA]</scope>
    <source>
        <strain evidence="3">Ar21-2</strain>
    </source>
</reference>
<organism evidence="2 3">
    <name type="scientific">Armillaria gallica</name>
    <name type="common">Bulbous honey fungus</name>
    <name type="synonym">Armillaria bulbosa</name>
    <dbReference type="NCBI Taxonomy" id="47427"/>
    <lineage>
        <taxon>Eukaryota</taxon>
        <taxon>Fungi</taxon>
        <taxon>Dikarya</taxon>
        <taxon>Basidiomycota</taxon>
        <taxon>Agaricomycotina</taxon>
        <taxon>Agaricomycetes</taxon>
        <taxon>Agaricomycetidae</taxon>
        <taxon>Agaricales</taxon>
        <taxon>Marasmiineae</taxon>
        <taxon>Physalacriaceae</taxon>
        <taxon>Armillaria</taxon>
    </lineage>
</organism>
<dbReference type="AlphaFoldDB" id="A0A2H3DI76"/>
<feature type="non-terminal residue" evidence="2">
    <location>
        <position position="1"/>
    </location>
</feature>
<evidence type="ECO:0000313" key="2">
    <source>
        <dbReference type="EMBL" id="PBK93534.1"/>
    </source>
</evidence>
<evidence type="ECO:0000313" key="3">
    <source>
        <dbReference type="Proteomes" id="UP000217790"/>
    </source>
</evidence>
<dbReference type="OrthoDB" id="3038148at2759"/>
<gene>
    <name evidence="2" type="ORF">ARMGADRAFT_884532</name>
</gene>
<sequence>ILRCWMVWGRRRLPVLLPIFVLIAAIGKITQIYQLGNSPVSSDSAVFKITGTYNMNAGPTNYYPLSFTLYSSFVLVTTWWCTVLIIYRIVTVARAGKEIGGGLRAYRHIIEILVESSALYSVFLVLYVIIHTRGTPGMISYFDVLAGIARGIAPTLLVGRVAAGHSRPDDSW</sequence>
<protein>
    <submittedName>
        <fullName evidence="2">Uncharacterized protein</fullName>
    </submittedName>
</protein>
<keyword evidence="1" id="KW-1133">Transmembrane helix</keyword>
<feature type="transmembrane region" description="Helical" evidence="1">
    <location>
        <begin position="108"/>
        <end position="130"/>
    </location>
</feature>